<dbReference type="EMBL" id="MT142799">
    <property type="protein sequence ID" value="QJA88714.1"/>
    <property type="molecule type" value="Genomic_DNA"/>
</dbReference>
<evidence type="ECO:0000313" key="3">
    <source>
        <dbReference type="EMBL" id="QJI01183.1"/>
    </source>
</evidence>
<evidence type="ECO:0000313" key="2">
    <source>
        <dbReference type="EMBL" id="QJA88714.1"/>
    </source>
</evidence>
<organism evidence="2">
    <name type="scientific">viral metagenome</name>
    <dbReference type="NCBI Taxonomy" id="1070528"/>
    <lineage>
        <taxon>unclassified sequences</taxon>
        <taxon>metagenomes</taxon>
        <taxon>organismal metagenomes</taxon>
    </lineage>
</organism>
<dbReference type="EMBL" id="MT144903">
    <property type="protein sequence ID" value="QJI01183.1"/>
    <property type="molecule type" value="Genomic_DNA"/>
</dbReference>
<gene>
    <name evidence="1" type="ORF">MM415A01730_0009</name>
    <name evidence="2" type="ORF">MM415B02704_0008</name>
    <name evidence="3" type="ORF">TM448B02322_0009</name>
</gene>
<evidence type="ECO:0000313" key="1">
    <source>
        <dbReference type="EMBL" id="QJA75641.1"/>
    </source>
</evidence>
<dbReference type="AlphaFoldDB" id="A0A6M3L5G9"/>
<proteinExistence type="predicted"/>
<protein>
    <submittedName>
        <fullName evidence="2">Uncharacterized protein</fullName>
    </submittedName>
</protein>
<accession>A0A6M3L5G9</accession>
<name>A0A6M3L5G9_9ZZZZ</name>
<reference evidence="2" key="1">
    <citation type="submission" date="2020-03" db="EMBL/GenBank/DDBJ databases">
        <title>The deep terrestrial virosphere.</title>
        <authorList>
            <person name="Holmfeldt K."/>
            <person name="Nilsson E."/>
            <person name="Simone D."/>
            <person name="Lopez-Fernandez M."/>
            <person name="Wu X."/>
            <person name="de Brujin I."/>
            <person name="Lundin D."/>
            <person name="Andersson A."/>
            <person name="Bertilsson S."/>
            <person name="Dopson M."/>
        </authorList>
    </citation>
    <scope>NUCLEOTIDE SEQUENCE</scope>
    <source>
        <strain evidence="1">MM415A01730</strain>
        <strain evidence="2">MM415B02704</strain>
        <strain evidence="3">TM448B02322</strain>
    </source>
</reference>
<sequence length="64" mass="7021">MCDEKILGVASSDVIGINPDDFLKILNEFGKAFCLILDFLPSKELSFPVPVKDGCTLLFTVKKS</sequence>
<dbReference type="EMBL" id="MT142176">
    <property type="protein sequence ID" value="QJA75641.1"/>
    <property type="molecule type" value="Genomic_DNA"/>
</dbReference>